<evidence type="ECO:0000256" key="1">
    <source>
        <dbReference type="SAM" id="MobiDB-lite"/>
    </source>
</evidence>
<feature type="compositionally biased region" description="Acidic residues" evidence="1">
    <location>
        <begin position="515"/>
        <end position="533"/>
    </location>
</feature>
<comment type="caution">
    <text evidence="4">The sequence shown here is derived from an EMBL/GenBank/DDBJ whole genome shotgun (WGS) entry which is preliminary data.</text>
</comment>
<dbReference type="InterPro" id="IPR011050">
    <property type="entry name" value="Pectin_lyase_fold/virulence"/>
</dbReference>
<sequence length="614" mass="63203">MKRKIVAAMICAAMVTGTVPGMALAAENLTDIQTVQTAEEISDEEKTGEIAGEDELQDTDEIPEIVQNTDGMSENRDTEGAEDPEDAGGLSHEQLNEEPGIPEQNSKVEINTAENKPGITDRADAVIDTQEELEAAIAQGGEIDLGDQRIELTSALSINNDVVIKGGTLAGTDSVSGNLVTLMGNRITLDNVKIQTSAGNKSALHVYGTNLTVNGLTIDHSNAAGGAPVIINNGAAADFNGTVNLTLGSNSWYGINVDNAAADFSDAVLNATPVTATQSVVCLEGGASASGVALTVVVTENDGGANHRQTAYVADSNLSQFIQAKTAAGADISLIELNKDVTLTAPLFLSEAMTVRSASGSYRINGSDAMGAENVVTITSDGVMLDGIGIRTAPANKSALHVYKASASLRNVTLDNQETAGGAAMIVNGSTVRVEGTLNLLLGENSWGGINVDPTNGAAGVTFTDGSKVTAAGSDQNVIYIDDGDDADQVTITGAEEAGLEQDAEGNYIVAGQDTDPEPEQPAGEEDAGDSDEEKPSAEDNSPENEEKPENNGTGTDGTAGGDKEESGRTDAENIRKAPQTGDSSTGLYIALTALLGSGTMAGTVLKRRRKTTK</sequence>
<evidence type="ECO:0000256" key="3">
    <source>
        <dbReference type="SAM" id="SignalP"/>
    </source>
</evidence>
<keyword evidence="3" id="KW-0732">Signal</keyword>
<dbReference type="AlphaFoldDB" id="A0A9D2T243"/>
<reference evidence="4" key="1">
    <citation type="journal article" date="2021" name="PeerJ">
        <title>Extensive microbial diversity within the chicken gut microbiome revealed by metagenomics and culture.</title>
        <authorList>
            <person name="Gilroy R."/>
            <person name="Ravi A."/>
            <person name="Getino M."/>
            <person name="Pursley I."/>
            <person name="Horton D.L."/>
            <person name="Alikhan N.F."/>
            <person name="Baker D."/>
            <person name="Gharbi K."/>
            <person name="Hall N."/>
            <person name="Watson M."/>
            <person name="Adriaenssens E.M."/>
            <person name="Foster-Nyarko E."/>
            <person name="Jarju S."/>
            <person name="Secka A."/>
            <person name="Antonio M."/>
            <person name="Oren A."/>
            <person name="Chaudhuri R.R."/>
            <person name="La Ragione R."/>
            <person name="Hildebrand F."/>
            <person name="Pallen M.J."/>
        </authorList>
    </citation>
    <scope>NUCLEOTIDE SEQUENCE</scope>
    <source>
        <strain evidence="4">CHK165-2605</strain>
    </source>
</reference>
<dbReference type="SUPFAM" id="SSF51126">
    <property type="entry name" value="Pectin lyase-like"/>
    <property type="match status" value="1"/>
</dbReference>
<feature type="transmembrane region" description="Helical" evidence="2">
    <location>
        <begin position="586"/>
        <end position="606"/>
    </location>
</feature>
<evidence type="ECO:0000313" key="4">
    <source>
        <dbReference type="EMBL" id="HJC44293.1"/>
    </source>
</evidence>
<gene>
    <name evidence="4" type="ORF">H9756_11585</name>
</gene>
<keyword evidence="2" id="KW-0472">Membrane</keyword>
<dbReference type="EMBL" id="DWWI01000243">
    <property type="protein sequence ID" value="HJC44293.1"/>
    <property type="molecule type" value="Genomic_DNA"/>
</dbReference>
<feature type="compositionally biased region" description="Basic and acidic residues" evidence="1">
    <location>
        <begin position="562"/>
        <end position="576"/>
    </location>
</feature>
<evidence type="ECO:0000313" key="5">
    <source>
        <dbReference type="Proteomes" id="UP000823895"/>
    </source>
</evidence>
<proteinExistence type="predicted"/>
<reference evidence="4" key="2">
    <citation type="submission" date="2021-04" db="EMBL/GenBank/DDBJ databases">
        <authorList>
            <person name="Gilroy R."/>
        </authorList>
    </citation>
    <scope>NUCLEOTIDE SEQUENCE</scope>
    <source>
        <strain evidence="4">CHK165-2605</strain>
    </source>
</reference>
<name>A0A9D2T243_9FIRM</name>
<feature type="chain" id="PRO_5039357745" evidence="3">
    <location>
        <begin position="26"/>
        <end position="614"/>
    </location>
</feature>
<keyword evidence="2" id="KW-0812">Transmembrane</keyword>
<feature type="region of interest" description="Disordered" evidence="1">
    <location>
        <begin position="510"/>
        <end position="587"/>
    </location>
</feature>
<dbReference type="Proteomes" id="UP000823895">
    <property type="component" value="Unassembled WGS sequence"/>
</dbReference>
<protein>
    <submittedName>
        <fullName evidence="4">LPXTG cell wall anchor domain-containing protein</fullName>
    </submittedName>
</protein>
<feature type="signal peptide" evidence="3">
    <location>
        <begin position="1"/>
        <end position="25"/>
    </location>
</feature>
<feature type="compositionally biased region" description="Polar residues" evidence="1">
    <location>
        <begin position="103"/>
        <end position="114"/>
    </location>
</feature>
<organism evidence="4 5">
    <name type="scientific">Candidatus Mediterraneibacter gallistercoris</name>
    <dbReference type="NCBI Taxonomy" id="2838671"/>
    <lineage>
        <taxon>Bacteria</taxon>
        <taxon>Bacillati</taxon>
        <taxon>Bacillota</taxon>
        <taxon>Clostridia</taxon>
        <taxon>Lachnospirales</taxon>
        <taxon>Lachnospiraceae</taxon>
        <taxon>Mediterraneibacter</taxon>
    </lineage>
</organism>
<accession>A0A9D2T243</accession>
<feature type="compositionally biased region" description="Acidic residues" evidence="1">
    <location>
        <begin position="51"/>
        <end position="63"/>
    </location>
</feature>
<feature type="region of interest" description="Disordered" evidence="1">
    <location>
        <begin position="39"/>
        <end position="116"/>
    </location>
</feature>
<evidence type="ECO:0000256" key="2">
    <source>
        <dbReference type="SAM" id="Phobius"/>
    </source>
</evidence>
<keyword evidence="2" id="KW-1133">Transmembrane helix</keyword>
<dbReference type="NCBIfam" id="TIGR01167">
    <property type="entry name" value="LPXTG_anchor"/>
    <property type="match status" value="1"/>
</dbReference>